<dbReference type="AlphaFoldDB" id="A0A1T5HG32"/>
<organism evidence="1 2">
    <name type="scientific">Dyadobacter psychrophilus</name>
    <dbReference type="NCBI Taxonomy" id="651661"/>
    <lineage>
        <taxon>Bacteria</taxon>
        <taxon>Pseudomonadati</taxon>
        <taxon>Bacteroidota</taxon>
        <taxon>Cytophagia</taxon>
        <taxon>Cytophagales</taxon>
        <taxon>Spirosomataceae</taxon>
        <taxon>Dyadobacter</taxon>
    </lineage>
</organism>
<dbReference type="SUPFAM" id="SSF57783">
    <property type="entry name" value="Zinc beta-ribbon"/>
    <property type="match status" value="1"/>
</dbReference>
<name>A0A1T5HG32_9BACT</name>
<dbReference type="EMBL" id="FUZA01000014">
    <property type="protein sequence ID" value="SKC19637.1"/>
    <property type="molecule type" value="Genomic_DNA"/>
</dbReference>
<protein>
    <submittedName>
        <fullName evidence="1">Toprim-like</fullName>
    </submittedName>
</protein>
<proteinExistence type="predicted"/>
<evidence type="ECO:0000313" key="2">
    <source>
        <dbReference type="Proteomes" id="UP000190897"/>
    </source>
</evidence>
<dbReference type="STRING" id="651661.SAMN05660293_05503"/>
<dbReference type="RefSeq" id="WP_082217925.1">
    <property type="nucleotide sequence ID" value="NZ_FUZA01000014.1"/>
</dbReference>
<dbReference type="Proteomes" id="UP000190897">
    <property type="component" value="Unassembled WGS sequence"/>
</dbReference>
<dbReference type="Pfam" id="PF13155">
    <property type="entry name" value="Toprim_2"/>
    <property type="match status" value="1"/>
</dbReference>
<sequence length="340" mass="39076">MNIKDAKSIPLDEFLDRQGYTGKLKAGRLWYAIREESHASFVLTRDRFAWYDHGLGVGGNIIDWPITYKNARDVSASIGYIAGVMGSGYIVQPDRVQFKKMEPELPHYTLVAVDDFEPYNRRELTAHAKHLASRGINPERAAPYLTDIKFALREDPKSLLYGFGMINEQEGYEVRSKLFSTSGYKKTTVGGKGVSVIRARNSDHKTEDWHTKTWLAFYSMMDFLTFITTDHSEIGTYNFIVMHGDAMIHKAAEYLNTLLAGTIHHYCHLDSNGNGQRAMLDLMGEMPDWKHGDMSYQYHEFKDMNEKHMYELKLDYRPAAGNTHRSFQNIQKPKPRSKKV</sequence>
<accession>A0A1T5HG32</accession>
<reference evidence="2" key="1">
    <citation type="submission" date="2017-02" db="EMBL/GenBank/DDBJ databases">
        <authorList>
            <person name="Varghese N."/>
            <person name="Submissions S."/>
        </authorList>
    </citation>
    <scope>NUCLEOTIDE SEQUENCE [LARGE SCALE GENOMIC DNA]</scope>
    <source>
        <strain evidence="2">DSM 22270</strain>
    </source>
</reference>
<dbReference type="OrthoDB" id="8536512at2"/>
<keyword evidence="2" id="KW-1185">Reference proteome</keyword>
<evidence type="ECO:0000313" key="1">
    <source>
        <dbReference type="EMBL" id="SKC19637.1"/>
    </source>
</evidence>
<gene>
    <name evidence="1" type="ORF">SAMN05660293_05503</name>
</gene>